<dbReference type="Pfam" id="PF06048">
    <property type="entry name" value="DUF927"/>
    <property type="match status" value="1"/>
</dbReference>
<evidence type="ECO:0000256" key="2">
    <source>
        <dbReference type="SAM" id="MobiDB-lite"/>
    </source>
</evidence>
<proteinExistence type="predicted"/>
<keyword evidence="5" id="KW-0067">ATP-binding</keyword>
<dbReference type="AlphaFoldDB" id="A0A1Y6D7X7"/>
<keyword evidence="5" id="KW-0347">Helicase</keyword>
<evidence type="ECO:0000313" key="6">
    <source>
        <dbReference type="Proteomes" id="UP000192923"/>
    </source>
</evidence>
<dbReference type="InterPro" id="IPR009270">
    <property type="entry name" value="DUF927"/>
</dbReference>
<dbReference type="GO" id="GO:0004386">
    <property type="term" value="F:helicase activity"/>
    <property type="evidence" value="ECO:0007669"/>
    <property type="project" value="UniProtKB-KW"/>
</dbReference>
<feature type="compositionally biased region" description="Pro residues" evidence="2">
    <location>
        <begin position="375"/>
        <end position="390"/>
    </location>
</feature>
<evidence type="ECO:0000256" key="1">
    <source>
        <dbReference type="SAM" id="Coils"/>
    </source>
</evidence>
<evidence type="ECO:0000259" key="3">
    <source>
        <dbReference type="Pfam" id="PF06048"/>
    </source>
</evidence>
<feature type="coiled-coil region" evidence="1">
    <location>
        <begin position="94"/>
        <end position="121"/>
    </location>
</feature>
<gene>
    <name evidence="5" type="ORF">SAMN02949497_3964</name>
</gene>
<keyword evidence="6" id="KW-1185">Reference proteome</keyword>
<feature type="region of interest" description="Disordered" evidence="2">
    <location>
        <begin position="357"/>
        <end position="401"/>
    </location>
</feature>
<dbReference type="STRING" id="1760988.SAMN02949497_3964"/>
<dbReference type="CDD" id="cd01029">
    <property type="entry name" value="TOPRIM_primases"/>
    <property type="match status" value="1"/>
</dbReference>
<sequence length="965" mass="104383">MKRRIPPTESNIRSALSHVSPSCDRDTWVRVLAAIKDALGEDGRAIADEWSQQGDSYGKTDFRDAWKSVKPGGKVAVGTLWRLALDNGWRPDGGERQETEAERLERERKQRARAGQAAEQQAEAARKAAAKASALWKASAPAAFDHPYLERKRVHPVPTVRETTAEQAASILGYPPRSDGEPLAGRVLVVPVKIDGKPTTAELIDEAGRKTAIAGGSKSGGFWAAQSAPKGDGDGLALALGEGVATVLSCREAMKWPVFAALMAGNLPAIAQTLHGRYPKARLVVLGDIGGGLKYAGQAARAVGGILAVPVFTPEQIQAFQDRQGKPPTDWNDLHHLAGLDAVRDQLGKLLAAGPGPGASTAVAGAKPNTVVPFPGTPKQPPKGKPPTPPGGGDDEDEPARPSYVVREDWGRYGPPGVWYHGYRNARKGEPEPLNLWLCSPLRVEAVTCTDDGRYFGRFLRFRDTFGRWREWAMPMEMLRGSCEELRGELLAAGVMIDYNERARLADYLQWRVPKRRITAAIRTGWTRDGRAFVLPEEVIGSEDVFFQAEQMHQDGTAERGGDFETWKTEVAARCVGNPVLGLSLCVALAGPLLAKVHRDSGGVHWVGDSSTGKTTALNVGCSVWGGDTFRRTWRATSNGLESAAAALNDTCLCLDEINEADPREIGSIIYALGNGTGKSRASRTGAARHVFRWRLTLLSTGERTLAAQMAEGGKQPKAGQLVRLLNLPAGRKHGAFDELHGFADGRALADHIKTQSGRHHGHAGPAFIAAMLKDGRDFGAALAVVEALEHFQAGNSQEARGASRFALYGLAGELAVEWGILPWPVGEGLKAAAEGFRLWKEARGGGSTEDRQILQAVADFVSKHGDARFSEKSADPLDQKQPVVMQRAGWWIDLEDAGRVFLFTAQGLHEATQGHDFNRALAALDAAGWIQGRDRNKEGKRSKKTAIGKRKLWLYWILPGDLDE</sequence>
<evidence type="ECO:0000259" key="4">
    <source>
        <dbReference type="Pfam" id="PF08707"/>
    </source>
</evidence>
<accession>A0A1Y6D7X7</accession>
<keyword evidence="5" id="KW-0547">Nucleotide-binding</keyword>
<keyword evidence="5" id="KW-0378">Hydrolase</keyword>
<protein>
    <submittedName>
        <fullName evidence="5">Putative DNA primase/helicase</fullName>
    </submittedName>
</protein>
<feature type="domain" description="DUF927" evidence="3">
    <location>
        <begin position="415"/>
        <end position="690"/>
    </location>
</feature>
<dbReference type="EMBL" id="FXAM01000001">
    <property type="protein sequence ID" value="SMF96562.1"/>
    <property type="molecule type" value="Genomic_DNA"/>
</dbReference>
<feature type="domain" description="Primase C-terminal 2" evidence="4">
    <location>
        <begin position="12"/>
        <end position="84"/>
    </location>
</feature>
<dbReference type="GO" id="GO:0016817">
    <property type="term" value="F:hydrolase activity, acting on acid anhydrides"/>
    <property type="evidence" value="ECO:0007669"/>
    <property type="project" value="InterPro"/>
</dbReference>
<name>A0A1Y6D7X7_9GAMM</name>
<dbReference type="Proteomes" id="UP000192923">
    <property type="component" value="Unassembled WGS sequence"/>
</dbReference>
<organism evidence="5 6">
    <name type="scientific">Methylomagnum ishizawai</name>
    <dbReference type="NCBI Taxonomy" id="1760988"/>
    <lineage>
        <taxon>Bacteria</taxon>
        <taxon>Pseudomonadati</taxon>
        <taxon>Pseudomonadota</taxon>
        <taxon>Gammaproteobacteria</taxon>
        <taxon>Methylococcales</taxon>
        <taxon>Methylococcaceae</taxon>
        <taxon>Methylomagnum</taxon>
    </lineage>
</organism>
<dbReference type="Pfam" id="PF08707">
    <property type="entry name" value="PriCT_2"/>
    <property type="match status" value="1"/>
</dbReference>
<dbReference type="InterPro" id="IPR014819">
    <property type="entry name" value="PriCT_2"/>
</dbReference>
<dbReference type="RefSeq" id="WP_085215435.1">
    <property type="nucleotide sequence ID" value="NZ_FXAM01000001.1"/>
</dbReference>
<dbReference type="InterPro" id="IPR034154">
    <property type="entry name" value="TOPRIM_DnaG/twinkle"/>
</dbReference>
<feature type="compositionally biased region" description="Low complexity" evidence="2">
    <location>
        <begin position="357"/>
        <end position="366"/>
    </location>
</feature>
<reference evidence="5 6" key="1">
    <citation type="submission" date="2016-12" db="EMBL/GenBank/DDBJ databases">
        <authorList>
            <person name="Song W.-J."/>
            <person name="Kurnit D.M."/>
        </authorList>
    </citation>
    <scope>NUCLEOTIDE SEQUENCE [LARGE SCALE GENOMIC DNA]</scope>
    <source>
        <strain evidence="5 6">175</strain>
    </source>
</reference>
<evidence type="ECO:0000313" key="5">
    <source>
        <dbReference type="EMBL" id="SMF96562.1"/>
    </source>
</evidence>
<dbReference type="OrthoDB" id="784829at2"/>
<keyword evidence="1" id="KW-0175">Coiled coil</keyword>